<keyword evidence="5" id="KW-0732">Signal</keyword>
<feature type="domain" description="NlpC/P60" evidence="6">
    <location>
        <begin position="69"/>
        <end position="185"/>
    </location>
</feature>
<dbReference type="AlphaFoldDB" id="A0AAU7PPT4"/>
<dbReference type="EMBL" id="CP157940">
    <property type="protein sequence ID" value="XBS54367.1"/>
    <property type="molecule type" value="Genomic_DNA"/>
</dbReference>
<dbReference type="InterPro" id="IPR038765">
    <property type="entry name" value="Papain-like_cys_pep_sf"/>
</dbReference>
<feature type="signal peptide" evidence="5">
    <location>
        <begin position="1"/>
        <end position="26"/>
    </location>
</feature>
<dbReference type="PANTHER" id="PTHR47053:SF1">
    <property type="entry name" value="MUREIN DD-ENDOPEPTIDASE MEPH-RELATED"/>
    <property type="match status" value="1"/>
</dbReference>
<feature type="chain" id="PRO_5043750482" evidence="5">
    <location>
        <begin position="27"/>
        <end position="185"/>
    </location>
</feature>
<organism evidence="7">
    <name type="scientific">Lacrimispora sp. BS-2</name>
    <dbReference type="NCBI Taxonomy" id="3151850"/>
    <lineage>
        <taxon>Bacteria</taxon>
        <taxon>Bacillati</taxon>
        <taxon>Bacillota</taxon>
        <taxon>Clostridia</taxon>
        <taxon>Lachnospirales</taxon>
        <taxon>Lachnospiraceae</taxon>
        <taxon>Lacrimispora</taxon>
    </lineage>
</organism>
<sequence length="185" mass="19302">MQRKKWIATLFTGLVFMAANHFTARADMAANTVIPIVAPPPFEQQIGPGAGLGAGPGKDFSQTGPDFPAGTGDQVVSFAKQFLGNPYVYGGTSLTSGADCSGFVLSVYKQFGINLPRTSEAQGEAGIDVGGIENARPGDIVSYIGHTGIYIGQNQLIHASGPKDGIKISSVDFMPVVSVRRVLGN</sequence>
<gene>
    <name evidence="7" type="ORF">ABFV83_00855</name>
</gene>
<evidence type="ECO:0000256" key="4">
    <source>
        <dbReference type="ARBA" id="ARBA00022807"/>
    </source>
</evidence>
<evidence type="ECO:0000313" key="7">
    <source>
        <dbReference type="EMBL" id="XBS54367.1"/>
    </source>
</evidence>
<keyword evidence="3" id="KW-0378">Hydrolase</keyword>
<evidence type="ECO:0000256" key="5">
    <source>
        <dbReference type="SAM" id="SignalP"/>
    </source>
</evidence>
<dbReference type="GO" id="GO:0008234">
    <property type="term" value="F:cysteine-type peptidase activity"/>
    <property type="evidence" value="ECO:0007669"/>
    <property type="project" value="UniProtKB-KW"/>
</dbReference>
<protein>
    <submittedName>
        <fullName evidence="7">C40 family peptidase</fullName>
    </submittedName>
</protein>
<accession>A0AAU7PPT4</accession>
<evidence type="ECO:0000256" key="2">
    <source>
        <dbReference type="ARBA" id="ARBA00022670"/>
    </source>
</evidence>
<dbReference type="PANTHER" id="PTHR47053">
    <property type="entry name" value="MUREIN DD-ENDOPEPTIDASE MEPH-RELATED"/>
    <property type="match status" value="1"/>
</dbReference>
<evidence type="ECO:0000259" key="6">
    <source>
        <dbReference type="PROSITE" id="PS51935"/>
    </source>
</evidence>
<evidence type="ECO:0000256" key="3">
    <source>
        <dbReference type="ARBA" id="ARBA00022801"/>
    </source>
</evidence>
<proteinExistence type="inferred from homology"/>
<dbReference type="GO" id="GO:0006508">
    <property type="term" value="P:proteolysis"/>
    <property type="evidence" value="ECO:0007669"/>
    <property type="project" value="UniProtKB-KW"/>
</dbReference>
<dbReference type="InterPro" id="IPR000064">
    <property type="entry name" value="NLP_P60_dom"/>
</dbReference>
<dbReference type="InterPro" id="IPR051202">
    <property type="entry name" value="Peptidase_C40"/>
</dbReference>
<name>A0AAU7PPT4_9FIRM</name>
<comment type="similarity">
    <text evidence="1">Belongs to the peptidase C40 family.</text>
</comment>
<dbReference type="PROSITE" id="PS51935">
    <property type="entry name" value="NLPC_P60"/>
    <property type="match status" value="1"/>
</dbReference>
<dbReference type="SUPFAM" id="SSF54001">
    <property type="entry name" value="Cysteine proteinases"/>
    <property type="match status" value="1"/>
</dbReference>
<evidence type="ECO:0000256" key="1">
    <source>
        <dbReference type="ARBA" id="ARBA00007074"/>
    </source>
</evidence>
<reference evidence="7" key="1">
    <citation type="submission" date="2024-06" db="EMBL/GenBank/DDBJ databases">
        <title>Lacrimispora cavernae sp. nov., a novel anaerobe isolated from bat guano pile inside a cave.</title>
        <authorList>
            <person name="Miller S.L."/>
            <person name="Lu N."/>
            <person name="King J."/>
            <person name="Sankaranarayanan K."/>
            <person name="Lawson P.A."/>
        </authorList>
    </citation>
    <scope>NUCLEOTIDE SEQUENCE</scope>
    <source>
        <strain evidence="7">BS-2</strain>
    </source>
</reference>
<dbReference type="RefSeq" id="WP_349946983.1">
    <property type="nucleotide sequence ID" value="NZ_CP157940.1"/>
</dbReference>
<dbReference type="Gene3D" id="3.90.1720.10">
    <property type="entry name" value="endopeptidase domain like (from Nostoc punctiforme)"/>
    <property type="match status" value="1"/>
</dbReference>
<keyword evidence="4" id="KW-0788">Thiol protease</keyword>
<dbReference type="Pfam" id="PF00877">
    <property type="entry name" value="NLPC_P60"/>
    <property type="match status" value="1"/>
</dbReference>
<keyword evidence="2" id="KW-0645">Protease</keyword>